<evidence type="ECO:0000313" key="4">
    <source>
        <dbReference type="Proteomes" id="UP000183209"/>
    </source>
</evidence>
<dbReference type="EMBL" id="FPAG01000004">
    <property type="protein sequence ID" value="SFS76756.1"/>
    <property type="molecule type" value="Genomic_DNA"/>
</dbReference>
<accession>A0A1I6SIH7</accession>
<feature type="coiled-coil region" evidence="1">
    <location>
        <begin position="104"/>
        <end position="138"/>
    </location>
</feature>
<keyword evidence="1" id="KW-0175">Coiled coil</keyword>
<keyword evidence="2" id="KW-0732">Signal</keyword>
<dbReference type="RefSeq" id="WP_074978135.1">
    <property type="nucleotide sequence ID" value="NZ_FPAG01000004.1"/>
</dbReference>
<sequence length="139" mass="15839">MKTIKMAFSLFALLLMISCGNDNSKQEVFDSLKKEVLKVHDEVMPKMGKINTLITELDSKIDTTEMGKSYEKAKQELEESHDMMMSWMKNFGDQFGGTIAKDSLDEKIQLLEQEDIKVNDLKEKINSSIKNAEDLLGNQ</sequence>
<gene>
    <name evidence="3" type="ORF">SAMN04487906_1634</name>
</gene>
<organism evidence="3 4">
    <name type="scientific">Zhouia amylolytica</name>
    <dbReference type="NCBI Taxonomy" id="376730"/>
    <lineage>
        <taxon>Bacteria</taxon>
        <taxon>Pseudomonadati</taxon>
        <taxon>Bacteroidota</taxon>
        <taxon>Flavobacteriia</taxon>
        <taxon>Flavobacteriales</taxon>
        <taxon>Flavobacteriaceae</taxon>
        <taxon>Zhouia</taxon>
    </lineage>
</organism>
<evidence type="ECO:0000313" key="3">
    <source>
        <dbReference type="EMBL" id="SFS76756.1"/>
    </source>
</evidence>
<evidence type="ECO:0000256" key="1">
    <source>
        <dbReference type="SAM" id="Coils"/>
    </source>
</evidence>
<dbReference type="Proteomes" id="UP000183209">
    <property type="component" value="Unassembled WGS sequence"/>
</dbReference>
<proteinExistence type="predicted"/>
<protein>
    <recommendedName>
        <fullName evidence="5">Viral A-type inclusion protein</fullName>
    </recommendedName>
</protein>
<dbReference type="OrthoDB" id="1436925at2"/>
<evidence type="ECO:0000256" key="2">
    <source>
        <dbReference type="SAM" id="SignalP"/>
    </source>
</evidence>
<feature type="signal peptide" evidence="2">
    <location>
        <begin position="1"/>
        <end position="24"/>
    </location>
</feature>
<name>A0A1I6SIH7_9FLAO</name>
<evidence type="ECO:0008006" key="5">
    <source>
        <dbReference type="Google" id="ProtNLM"/>
    </source>
</evidence>
<dbReference type="PROSITE" id="PS51257">
    <property type="entry name" value="PROKAR_LIPOPROTEIN"/>
    <property type="match status" value="1"/>
</dbReference>
<dbReference type="AlphaFoldDB" id="A0A1I6SIH7"/>
<feature type="chain" id="PRO_5010267937" description="Viral A-type inclusion protein" evidence="2">
    <location>
        <begin position="25"/>
        <end position="139"/>
    </location>
</feature>
<reference evidence="3 4" key="1">
    <citation type="submission" date="2016-10" db="EMBL/GenBank/DDBJ databases">
        <authorList>
            <person name="de Groot N.N."/>
        </authorList>
    </citation>
    <scope>NUCLEOTIDE SEQUENCE [LARGE SCALE GENOMIC DNA]</scope>
    <source>
        <strain evidence="3 4">CGMCC 1.6114</strain>
    </source>
</reference>